<feature type="chain" id="PRO_5035752107" evidence="1">
    <location>
        <begin position="25"/>
        <end position="124"/>
    </location>
</feature>
<dbReference type="AlphaFoldDB" id="A0A8T2U3B4"/>
<feature type="signal peptide" evidence="1">
    <location>
        <begin position="1"/>
        <end position="24"/>
    </location>
</feature>
<protein>
    <submittedName>
        <fullName evidence="2">Uncharacterized protein</fullName>
    </submittedName>
</protein>
<gene>
    <name evidence="2" type="ORF">KP509_10G077400</name>
</gene>
<keyword evidence="1" id="KW-0732">Signal</keyword>
<name>A0A8T2U3B4_CERRI</name>
<evidence type="ECO:0000256" key="1">
    <source>
        <dbReference type="SAM" id="SignalP"/>
    </source>
</evidence>
<proteinExistence type="predicted"/>
<dbReference type="Proteomes" id="UP000825935">
    <property type="component" value="Chromosome 10"/>
</dbReference>
<dbReference type="EMBL" id="CM035415">
    <property type="protein sequence ID" value="KAH7428125.1"/>
    <property type="molecule type" value="Genomic_DNA"/>
</dbReference>
<sequence length="124" mass="13917">MEERNLCGVILAVIILIICLHSEGEKRENRLDRGLREGRRIRVDGIEGHLGTKDLPPVKQEIGAHLGTKDLPPVKLGAHLGTKDLPPVNDERQQEQCGGMFFWGNDALFRLSVKISWMFTECTS</sequence>
<evidence type="ECO:0000313" key="2">
    <source>
        <dbReference type="EMBL" id="KAH7428125.1"/>
    </source>
</evidence>
<evidence type="ECO:0000313" key="3">
    <source>
        <dbReference type="Proteomes" id="UP000825935"/>
    </source>
</evidence>
<accession>A0A8T2U3B4</accession>
<organism evidence="2 3">
    <name type="scientific">Ceratopteris richardii</name>
    <name type="common">Triangle waterfern</name>
    <dbReference type="NCBI Taxonomy" id="49495"/>
    <lineage>
        <taxon>Eukaryota</taxon>
        <taxon>Viridiplantae</taxon>
        <taxon>Streptophyta</taxon>
        <taxon>Embryophyta</taxon>
        <taxon>Tracheophyta</taxon>
        <taxon>Polypodiopsida</taxon>
        <taxon>Polypodiidae</taxon>
        <taxon>Polypodiales</taxon>
        <taxon>Pteridineae</taxon>
        <taxon>Pteridaceae</taxon>
        <taxon>Parkerioideae</taxon>
        <taxon>Ceratopteris</taxon>
    </lineage>
</organism>
<keyword evidence="3" id="KW-1185">Reference proteome</keyword>
<reference evidence="2" key="1">
    <citation type="submission" date="2021-08" db="EMBL/GenBank/DDBJ databases">
        <title>WGS assembly of Ceratopteris richardii.</title>
        <authorList>
            <person name="Marchant D.B."/>
            <person name="Chen G."/>
            <person name="Jenkins J."/>
            <person name="Shu S."/>
            <person name="Leebens-Mack J."/>
            <person name="Grimwood J."/>
            <person name="Schmutz J."/>
            <person name="Soltis P."/>
            <person name="Soltis D."/>
            <person name="Chen Z.-H."/>
        </authorList>
    </citation>
    <scope>NUCLEOTIDE SEQUENCE</scope>
    <source>
        <strain evidence="2">Whitten #5841</strain>
        <tissue evidence="2">Leaf</tissue>
    </source>
</reference>
<comment type="caution">
    <text evidence="2">The sequence shown here is derived from an EMBL/GenBank/DDBJ whole genome shotgun (WGS) entry which is preliminary data.</text>
</comment>